<name>A0A9W9ZTR7_9CNID</name>
<gene>
    <name evidence="5" type="ORF">OS493_001085</name>
</gene>
<protein>
    <submittedName>
        <fullName evidence="5">Uncharacterized protein</fullName>
    </submittedName>
</protein>
<dbReference type="EMBL" id="MU825873">
    <property type="protein sequence ID" value="KAJ7387742.1"/>
    <property type="molecule type" value="Genomic_DNA"/>
</dbReference>
<comment type="caution">
    <text evidence="5">The sequence shown here is derived from an EMBL/GenBank/DDBJ whole genome shotgun (WGS) entry which is preliminary data.</text>
</comment>
<keyword evidence="4" id="KW-0206">Cytoskeleton</keyword>
<dbReference type="OrthoDB" id="10016565at2759"/>
<comment type="subcellular location">
    <subcellularLocation>
        <location evidence="1">Cytoplasm</location>
    </subcellularLocation>
</comment>
<proteinExistence type="predicted"/>
<dbReference type="GO" id="GO:0045202">
    <property type="term" value="C:synapse"/>
    <property type="evidence" value="ECO:0007669"/>
    <property type="project" value="GOC"/>
</dbReference>
<dbReference type="Gene3D" id="1.20.58.60">
    <property type="match status" value="2"/>
</dbReference>
<accession>A0A9W9ZTR7</accession>
<dbReference type="PANTHER" id="PTHR12268:SF14">
    <property type="entry name" value="DYSTROPHIN-1"/>
    <property type="match status" value="1"/>
</dbReference>
<keyword evidence="6" id="KW-1185">Reference proteome</keyword>
<dbReference type="Pfam" id="PF00435">
    <property type="entry name" value="Spectrin"/>
    <property type="match status" value="1"/>
</dbReference>
<dbReference type="GO" id="GO:0005886">
    <property type="term" value="C:plasma membrane"/>
    <property type="evidence" value="ECO:0007669"/>
    <property type="project" value="TreeGrafter"/>
</dbReference>
<dbReference type="SMART" id="SM00150">
    <property type="entry name" value="SPEC"/>
    <property type="match status" value="1"/>
</dbReference>
<evidence type="ECO:0000313" key="6">
    <source>
        <dbReference type="Proteomes" id="UP001163046"/>
    </source>
</evidence>
<evidence type="ECO:0000256" key="3">
    <source>
        <dbReference type="ARBA" id="ARBA00022837"/>
    </source>
</evidence>
<dbReference type="PANTHER" id="PTHR12268">
    <property type="entry name" value="E3 UBIQUITIN-PROTEIN LIGASE KCMF1"/>
    <property type="match status" value="1"/>
</dbReference>
<sequence>MNIPKHRALFQTAENAGQKLIERSQEDPAVVADVYSKLYKVRTALDKLSARADQRLGRLQHVLLQSQEFHVSFAEFLEKLGRVEEQIALQAPVSGVYGTAKEQNQQQKLVNDIIQQQEPLFEQLVRAGRNVLDTSEPGPDREALENKLTDTTQRWDSVKRQTADRQEQLDQVLPLAKEFHGEMQDIKPWLSDAEKRLQAVEPDVCDQRSIDKTTGYVK</sequence>
<dbReference type="GO" id="GO:0099536">
    <property type="term" value="P:synaptic signaling"/>
    <property type="evidence" value="ECO:0007669"/>
    <property type="project" value="TreeGrafter"/>
</dbReference>
<evidence type="ECO:0000256" key="4">
    <source>
        <dbReference type="ARBA" id="ARBA00023212"/>
    </source>
</evidence>
<dbReference type="AlphaFoldDB" id="A0A9W9ZTR7"/>
<dbReference type="InterPro" id="IPR018159">
    <property type="entry name" value="Spectrin/alpha-actinin"/>
</dbReference>
<evidence type="ECO:0000256" key="1">
    <source>
        <dbReference type="ARBA" id="ARBA00004496"/>
    </source>
</evidence>
<dbReference type="Proteomes" id="UP001163046">
    <property type="component" value="Unassembled WGS sequence"/>
</dbReference>
<dbReference type="SUPFAM" id="SSF46966">
    <property type="entry name" value="Spectrin repeat"/>
    <property type="match status" value="2"/>
</dbReference>
<keyword evidence="3" id="KW-0106">Calcium</keyword>
<organism evidence="5 6">
    <name type="scientific">Desmophyllum pertusum</name>
    <dbReference type="NCBI Taxonomy" id="174260"/>
    <lineage>
        <taxon>Eukaryota</taxon>
        <taxon>Metazoa</taxon>
        <taxon>Cnidaria</taxon>
        <taxon>Anthozoa</taxon>
        <taxon>Hexacorallia</taxon>
        <taxon>Scleractinia</taxon>
        <taxon>Caryophylliina</taxon>
        <taxon>Caryophylliidae</taxon>
        <taxon>Desmophyllum</taxon>
    </lineage>
</organism>
<evidence type="ECO:0000256" key="2">
    <source>
        <dbReference type="ARBA" id="ARBA00022490"/>
    </source>
</evidence>
<dbReference type="InterPro" id="IPR050774">
    <property type="entry name" value="KCMF1/Dystrophin"/>
</dbReference>
<evidence type="ECO:0000313" key="5">
    <source>
        <dbReference type="EMBL" id="KAJ7387742.1"/>
    </source>
</evidence>
<reference evidence="5" key="1">
    <citation type="submission" date="2023-01" db="EMBL/GenBank/DDBJ databases">
        <title>Genome assembly of the deep-sea coral Lophelia pertusa.</title>
        <authorList>
            <person name="Herrera S."/>
            <person name="Cordes E."/>
        </authorList>
    </citation>
    <scope>NUCLEOTIDE SEQUENCE</scope>
    <source>
        <strain evidence="5">USNM1676648</strain>
        <tissue evidence="5">Polyp</tissue>
    </source>
</reference>
<dbReference type="InterPro" id="IPR002017">
    <property type="entry name" value="Spectrin_repeat"/>
</dbReference>
<keyword evidence="2" id="KW-0963">Cytoplasm</keyword>